<protein>
    <submittedName>
        <fullName evidence="1">Uncharacterized protein</fullName>
    </submittedName>
</protein>
<keyword evidence="2" id="KW-1185">Reference proteome</keyword>
<proteinExistence type="predicted"/>
<organism evidence="1 2">
    <name type="scientific">Gibberella moniliformis (strain M3125 / FGSC 7600)</name>
    <name type="common">Maize ear and stalk rot fungus</name>
    <name type="synonym">Fusarium verticillioides</name>
    <dbReference type="NCBI Taxonomy" id="334819"/>
    <lineage>
        <taxon>Eukaryota</taxon>
        <taxon>Fungi</taxon>
        <taxon>Dikarya</taxon>
        <taxon>Ascomycota</taxon>
        <taxon>Pezizomycotina</taxon>
        <taxon>Sordariomycetes</taxon>
        <taxon>Hypocreomycetidae</taxon>
        <taxon>Hypocreales</taxon>
        <taxon>Nectriaceae</taxon>
        <taxon>Fusarium</taxon>
        <taxon>Fusarium fujikuroi species complex</taxon>
    </lineage>
</organism>
<dbReference type="AlphaFoldDB" id="W7MNB4"/>
<gene>
    <name evidence="1" type="ORF">FVEG_08873</name>
</gene>
<dbReference type="GeneID" id="30066569"/>
<sequence length="155" mass="17697">MLASPSDLHLGNFLLRLPSTVDNLSDQQIYEKFGPPRPEPVVREDGQLLSPGVPGNVYWPMWMAKASDELRLSESKILLADFAHAIWAVMGLRTIFGSFLISEDNVTQEQVDTFGRLPDEWWSKWNARSRWFMEDGCHKNDGCPEKLEGRFKSSI</sequence>
<reference evidence="1 2" key="1">
    <citation type="journal article" date="2010" name="Nature">
        <title>Comparative genomics reveals mobile pathogenicity chromosomes in Fusarium.</title>
        <authorList>
            <person name="Ma L.J."/>
            <person name="van der Does H.C."/>
            <person name="Borkovich K.A."/>
            <person name="Coleman J.J."/>
            <person name="Daboussi M.J."/>
            <person name="Di Pietro A."/>
            <person name="Dufresne M."/>
            <person name="Freitag M."/>
            <person name="Grabherr M."/>
            <person name="Henrissat B."/>
            <person name="Houterman P.M."/>
            <person name="Kang S."/>
            <person name="Shim W.B."/>
            <person name="Woloshuk C."/>
            <person name="Xie X."/>
            <person name="Xu J.R."/>
            <person name="Antoniw J."/>
            <person name="Baker S.E."/>
            <person name="Bluhm B.H."/>
            <person name="Breakspear A."/>
            <person name="Brown D.W."/>
            <person name="Butchko R.A."/>
            <person name="Chapman S."/>
            <person name="Coulson R."/>
            <person name="Coutinho P.M."/>
            <person name="Danchin E.G."/>
            <person name="Diener A."/>
            <person name="Gale L.R."/>
            <person name="Gardiner D.M."/>
            <person name="Goff S."/>
            <person name="Hammond-Kosack K.E."/>
            <person name="Hilburn K."/>
            <person name="Hua-Van A."/>
            <person name="Jonkers W."/>
            <person name="Kazan K."/>
            <person name="Kodira C.D."/>
            <person name="Koehrsen M."/>
            <person name="Kumar L."/>
            <person name="Lee Y.H."/>
            <person name="Li L."/>
            <person name="Manners J.M."/>
            <person name="Miranda-Saavedra D."/>
            <person name="Mukherjee M."/>
            <person name="Park G."/>
            <person name="Park J."/>
            <person name="Park S.Y."/>
            <person name="Proctor R.H."/>
            <person name="Regev A."/>
            <person name="Ruiz-Roldan M.C."/>
            <person name="Sain D."/>
            <person name="Sakthikumar S."/>
            <person name="Sykes S."/>
            <person name="Schwartz D.C."/>
            <person name="Turgeon B.G."/>
            <person name="Wapinski I."/>
            <person name="Yoder O."/>
            <person name="Young S."/>
            <person name="Zeng Q."/>
            <person name="Zhou S."/>
            <person name="Galagan J."/>
            <person name="Cuomo C.A."/>
            <person name="Kistler H.C."/>
            <person name="Rep M."/>
        </authorList>
    </citation>
    <scope>NUCLEOTIDE SEQUENCE [LARGE SCALE GENOMIC DNA]</scope>
    <source>
        <strain evidence="2">M3125 / FGSC 7600</strain>
    </source>
</reference>
<dbReference type="RefSeq" id="XP_018755495.1">
    <property type="nucleotide sequence ID" value="XM_018897753.1"/>
</dbReference>
<evidence type="ECO:0000313" key="1">
    <source>
        <dbReference type="EMBL" id="EWG49304.1"/>
    </source>
</evidence>
<evidence type="ECO:0000313" key="2">
    <source>
        <dbReference type="Proteomes" id="UP000009096"/>
    </source>
</evidence>
<dbReference type="VEuPathDB" id="FungiDB:FVEG_08873"/>
<dbReference type="EMBL" id="CM000587">
    <property type="protein sequence ID" value="EWG49304.1"/>
    <property type="molecule type" value="Genomic_DNA"/>
</dbReference>
<name>W7MNB4_GIBM7</name>
<dbReference type="EMBL" id="DS022252">
    <property type="protein sequence ID" value="EWG49304.1"/>
    <property type="molecule type" value="Genomic_DNA"/>
</dbReference>
<accession>W7MNB4</accession>
<dbReference type="Proteomes" id="UP000009096">
    <property type="component" value="Chromosome 10"/>
</dbReference>